<gene>
    <name evidence="1" type="ORF">CCAM_LOCUS12255</name>
</gene>
<dbReference type="AlphaFoldDB" id="A0A484L2C2"/>
<proteinExistence type="predicted"/>
<evidence type="ECO:0000313" key="2">
    <source>
        <dbReference type="Proteomes" id="UP000595140"/>
    </source>
</evidence>
<reference evidence="1 2" key="1">
    <citation type="submission" date="2018-04" db="EMBL/GenBank/DDBJ databases">
        <authorList>
            <person name="Vogel A."/>
        </authorList>
    </citation>
    <scope>NUCLEOTIDE SEQUENCE [LARGE SCALE GENOMIC DNA]</scope>
</reference>
<feature type="non-terminal residue" evidence="1">
    <location>
        <position position="160"/>
    </location>
</feature>
<dbReference type="EMBL" id="OOIL02000900">
    <property type="protein sequence ID" value="VFQ70479.1"/>
    <property type="molecule type" value="Genomic_DNA"/>
</dbReference>
<keyword evidence="2" id="KW-1185">Reference proteome</keyword>
<accession>A0A484L2C2</accession>
<name>A0A484L2C2_9ASTE</name>
<evidence type="ECO:0000313" key="1">
    <source>
        <dbReference type="EMBL" id="VFQ70479.1"/>
    </source>
</evidence>
<sequence length="160" mass="18239">MTGAPIDPFRRAHDLQLPLLTPEAQERFTTWAQHRSLQAPVILDQRPLVAAGVWADVEASIRPSAMRHDSRLIFTLLGQRHTLTVAELGWRLGLYTQEEISHSSFADLPITVPEDFDVQAFWTAHARTDAPFEHQLSRASDWAEPSWRLLTFLMSMSYFG</sequence>
<dbReference type="OrthoDB" id="1325506at2759"/>
<protein>
    <submittedName>
        <fullName evidence="1">Uncharacterized protein</fullName>
    </submittedName>
</protein>
<organism evidence="1 2">
    <name type="scientific">Cuscuta campestris</name>
    <dbReference type="NCBI Taxonomy" id="132261"/>
    <lineage>
        <taxon>Eukaryota</taxon>
        <taxon>Viridiplantae</taxon>
        <taxon>Streptophyta</taxon>
        <taxon>Embryophyta</taxon>
        <taxon>Tracheophyta</taxon>
        <taxon>Spermatophyta</taxon>
        <taxon>Magnoliopsida</taxon>
        <taxon>eudicotyledons</taxon>
        <taxon>Gunneridae</taxon>
        <taxon>Pentapetalae</taxon>
        <taxon>asterids</taxon>
        <taxon>lamiids</taxon>
        <taxon>Solanales</taxon>
        <taxon>Convolvulaceae</taxon>
        <taxon>Cuscuteae</taxon>
        <taxon>Cuscuta</taxon>
        <taxon>Cuscuta subgen. Grammica</taxon>
        <taxon>Cuscuta sect. Cleistogrammica</taxon>
    </lineage>
</organism>
<dbReference type="Proteomes" id="UP000595140">
    <property type="component" value="Unassembled WGS sequence"/>
</dbReference>